<dbReference type="GO" id="GO:0098703">
    <property type="term" value="P:calcium ion import across plasma membrane"/>
    <property type="evidence" value="ECO:0007669"/>
    <property type="project" value="TreeGrafter"/>
</dbReference>
<evidence type="ECO:0000313" key="10">
    <source>
        <dbReference type="Proteomes" id="UP001212152"/>
    </source>
</evidence>
<dbReference type="Pfam" id="PF00520">
    <property type="entry name" value="Ion_trans"/>
    <property type="match status" value="1"/>
</dbReference>
<feature type="region of interest" description="Disordered" evidence="6">
    <location>
        <begin position="1209"/>
        <end position="1235"/>
    </location>
</feature>
<feature type="region of interest" description="Disordered" evidence="6">
    <location>
        <begin position="1131"/>
        <end position="1174"/>
    </location>
</feature>
<keyword evidence="3" id="KW-0677">Repeat</keyword>
<feature type="transmembrane region" description="Helical" evidence="7">
    <location>
        <begin position="908"/>
        <end position="928"/>
    </location>
</feature>
<reference evidence="9" key="1">
    <citation type="submission" date="2020-05" db="EMBL/GenBank/DDBJ databases">
        <title>Phylogenomic resolution of chytrid fungi.</title>
        <authorList>
            <person name="Stajich J.E."/>
            <person name="Amses K."/>
            <person name="Simmons R."/>
            <person name="Seto K."/>
            <person name="Myers J."/>
            <person name="Bonds A."/>
            <person name="Quandt C.A."/>
            <person name="Barry K."/>
            <person name="Liu P."/>
            <person name="Grigoriev I."/>
            <person name="Longcore J.E."/>
            <person name="James T.Y."/>
        </authorList>
    </citation>
    <scope>NUCLEOTIDE SEQUENCE</scope>
    <source>
        <strain evidence="9">JEL0379</strain>
    </source>
</reference>
<dbReference type="InterPro" id="IPR005821">
    <property type="entry name" value="Ion_trans_dom"/>
</dbReference>
<evidence type="ECO:0000256" key="4">
    <source>
        <dbReference type="ARBA" id="ARBA00022989"/>
    </source>
</evidence>
<feature type="region of interest" description="Disordered" evidence="6">
    <location>
        <begin position="967"/>
        <end position="986"/>
    </location>
</feature>
<feature type="compositionally biased region" description="Basic and acidic residues" evidence="6">
    <location>
        <begin position="1076"/>
        <end position="1087"/>
    </location>
</feature>
<feature type="compositionally biased region" description="Low complexity" evidence="6">
    <location>
        <begin position="1152"/>
        <end position="1161"/>
    </location>
</feature>
<feature type="transmembrane region" description="Helical" evidence="7">
    <location>
        <begin position="837"/>
        <end position="858"/>
    </location>
</feature>
<feature type="transmembrane region" description="Helical" evidence="7">
    <location>
        <begin position="736"/>
        <end position="755"/>
    </location>
</feature>
<organism evidence="9 10">
    <name type="scientific">Geranomyces variabilis</name>
    <dbReference type="NCBI Taxonomy" id="109894"/>
    <lineage>
        <taxon>Eukaryota</taxon>
        <taxon>Fungi</taxon>
        <taxon>Fungi incertae sedis</taxon>
        <taxon>Chytridiomycota</taxon>
        <taxon>Chytridiomycota incertae sedis</taxon>
        <taxon>Chytridiomycetes</taxon>
        <taxon>Spizellomycetales</taxon>
        <taxon>Powellomycetaceae</taxon>
        <taxon>Geranomyces</taxon>
    </lineage>
</organism>
<feature type="compositionally biased region" description="Low complexity" evidence="6">
    <location>
        <begin position="1209"/>
        <end position="1219"/>
    </location>
</feature>
<keyword evidence="2 7" id="KW-0812">Transmembrane</keyword>
<keyword evidence="5 7" id="KW-0472">Membrane</keyword>
<feature type="region of interest" description="Disordered" evidence="6">
    <location>
        <begin position="1076"/>
        <end position="1104"/>
    </location>
</feature>
<proteinExistence type="predicted"/>
<feature type="domain" description="Ion transport" evidence="8">
    <location>
        <begin position="712"/>
        <end position="936"/>
    </location>
</feature>
<evidence type="ECO:0000259" key="8">
    <source>
        <dbReference type="Pfam" id="PF00520"/>
    </source>
</evidence>
<evidence type="ECO:0000313" key="9">
    <source>
        <dbReference type="EMBL" id="KAJ3177624.1"/>
    </source>
</evidence>
<feature type="transmembrane region" description="Helical" evidence="7">
    <location>
        <begin position="795"/>
        <end position="817"/>
    </location>
</feature>
<dbReference type="PANTHER" id="PTHR10582">
    <property type="entry name" value="TRANSIENT RECEPTOR POTENTIAL ION CHANNEL PROTEIN"/>
    <property type="match status" value="1"/>
</dbReference>
<dbReference type="Proteomes" id="UP001212152">
    <property type="component" value="Unassembled WGS sequence"/>
</dbReference>
<gene>
    <name evidence="9" type="ORF">HDU87_004377</name>
</gene>
<name>A0AAD5TIW3_9FUNG</name>
<comment type="caution">
    <text evidence="9">The sequence shown here is derived from an EMBL/GenBank/DDBJ whole genome shotgun (WGS) entry which is preliminary data.</text>
</comment>
<keyword evidence="10" id="KW-1185">Reference proteome</keyword>
<dbReference type="PANTHER" id="PTHR10582:SF2">
    <property type="entry name" value="INACTIVE"/>
    <property type="match status" value="1"/>
</dbReference>
<protein>
    <recommendedName>
        <fullName evidence="8">Ion transport domain-containing protein</fullName>
    </recommendedName>
</protein>
<feature type="compositionally biased region" description="Low complexity" evidence="6">
    <location>
        <begin position="971"/>
        <end position="986"/>
    </location>
</feature>
<dbReference type="EMBL" id="JADGJQ010000032">
    <property type="protein sequence ID" value="KAJ3177624.1"/>
    <property type="molecule type" value="Genomic_DNA"/>
</dbReference>
<dbReference type="GO" id="GO:0005216">
    <property type="term" value="F:monoatomic ion channel activity"/>
    <property type="evidence" value="ECO:0007669"/>
    <property type="project" value="InterPro"/>
</dbReference>
<feature type="compositionally biased region" description="Polar residues" evidence="6">
    <location>
        <begin position="1220"/>
        <end position="1234"/>
    </location>
</feature>
<feature type="transmembrane region" description="Helical" evidence="7">
    <location>
        <begin position="698"/>
        <end position="724"/>
    </location>
</feature>
<dbReference type="InterPro" id="IPR024862">
    <property type="entry name" value="TRPV"/>
</dbReference>
<evidence type="ECO:0000256" key="6">
    <source>
        <dbReference type="SAM" id="MobiDB-lite"/>
    </source>
</evidence>
<evidence type="ECO:0000256" key="3">
    <source>
        <dbReference type="ARBA" id="ARBA00022737"/>
    </source>
</evidence>
<comment type="subcellular location">
    <subcellularLocation>
        <location evidence="1">Membrane</location>
        <topology evidence="1">Multi-pass membrane protein</topology>
    </subcellularLocation>
</comment>
<accession>A0AAD5TIW3</accession>
<sequence length="1334" mass="146162">MPNRDLGLGAELILPNDRVIMQSQELLEEMMRANDEGGSRGAASSRASYMPPPSNNSASFDSVRSKAERGDALFSNDRRRHVILKFVSFIGTAAAETGRISTGGGDGGAASLAQTLSRQQPTIINGYSIGESRNIIEAAFALGRWSMDRFNSVMRDVRGAAYGARPVEPLATYMESLNWAILSSSAADEGREDEEADLHVWNRFSLIYDNCHGPLPQPTDPESVLKLLDMRTKALDYFEREVKSELPKLGSDDLETMLLFITKFKTAPSLMDLVCPLAFQRLSEETIINEVIPRFLVLAVLQTDNVGAAMIKALLSRWKHFVCDSAANSALEYAAHMSRPACLRVLLDQLGDLLCAEGVISAMIPCCARGTDHLLAMLELFIMDQCQQLTEKNLRDGTTPAQPSSPAAIGTQEAFAELVPPCAYLFLVLAAGGGYAKPGTLSELIEFYNEPCAALLVDRVTPSQHTRFIEDLFYLACQLNFTAIVWTLIKAGWSPPDIVPTLQLAIQTGHQSLTHILLDSLLVADEKLQAPGGAVPLIFRKSRAVTLLPLIAQRFPSEASWFLANISSLPLPSCIPLGENQEAQVRATAVRGTRLGIATLGEVARRTDTLNPIAAIWKRLSTSAQLRRAAIDAGGVEAECVICMAPEALLTEYAVGVGSNFLRKTSPFIRLLETGNEEIILQPIMQALMEYHWVHGNFWYRFAGHFILSVTYIGCMWAMFILTIERQISDEVIHQHTILPLACTCLSLTALFLVQEFRECMDDPSHYFRSFSNIMDMMVYTSVMYTAIRGALSDLYVPPLLLAFTLVVYCMRVLMQLRIIPSIGPIIRIGVTATSNIIPVLVPFIVLAMSFAGAFNMIQKPLYADSTSISTFHFTSIPESLQSVLTMTAGDYSVLDFASDREVFVLRLLFHVIFIIFLINLIIGLMTVNVANVTVNTTSAWLVEIAQLMVELELYWPWPMGQRGAEISHKSNSSNNNSGSSSGGFRSSGNWLQRLFSRRSSRRSRKLVLPEHTADMSTTTPEIRITRTLGEDGDNNVSTETFDMDSPGFHASLQQRIVLYTCPEEQAAQTHWWKNAADKRPEDREDSGGGGSSTSRHSLNVHNGQPGIAGLFGLRGNNNGRVASIPTLAGMSQTSLPPVPATSDDPNSGMDIGPSSGIPRSSGGGGAGNGFYDSTIEDSDEAAFQDVRARRISRVGPPSQTDVLAARRSSFERSIASSSGNNLDQTTPGSGQQKDISEQLGVLREAFKTLEKIVLTDARGLRERASKLESTLQQDRQSAEAATVATTSQLRDLSDSVRQLVVAIMPLTRQSSTQQHSPGLEKVFERMEWTSPDG</sequence>
<evidence type="ECO:0000256" key="5">
    <source>
        <dbReference type="ARBA" id="ARBA00023136"/>
    </source>
</evidence>
<keyword evidence="4 7" id="KW-1133">Transmembrane helix</keyword>
<evidence type="ECO:0000256" key="7">
    <source>
        <dbReference type="SAM" id="Phobius"/>
    </source>
</evidence>
<feature type="region of interest" description="Disordered" evidence="6">
    <location>
        <begin position="1310"/>
        <end position="1334"/>
    </location>
</feature>
<evidence type="ECO:0000256" key="2">
    <source>
        <dbReference type="ARBA" id="ARBA00022692"/>
    </source>
</evidence>
<feature type="region of interest" description="Disordered" evidence="6">
    <location>
        <begin position="34"/>
        <end position="63"/>
    </location>
</feature>
<dbReference type="GO" id="GO:0005886">
    <property type="term" value="C:plasma membrane"/>
    <property type="evidence" value="ECO:0007669"/>
    <property type="project" value="TreeGrafter"/>
</dbReference>
<evidence type="ECO:0000256" key="1">
    <source>
        <dbReference type="ARBA" id="ARBA00004141"/>
    </source>
</evidence>